<evidence type="ECO:0000313" key="1">
    <source>
        <dbReference type="EMBL" id="SDM44202.1"/>
    </source>
</evidence>
<evidence type="ECO:0000313" key="2">
    <source>
        <dbReference type="Proteomes" id="UP000198901"/>
    </source>
</evidence>
<proteinExistence type="predicted"/>
<protein>
    <recommendedName>
        <fullName evidence="3">DUF4248 domain-containing protein</fullName>
    </recommendedName>
</protein>
<dbReference type="RefSeq" id="WP_093205023.1">
    <property type="nucleotide sequence ID" value="NZ_FNGS01000006.1"/>
</dbReference>
<dbReference type="AlphaFoldDB" id="A0A1G9T9D2"/>
<organism evidence="1 2">
    <name type="scientific">Siphonobacter aquaeclarae</name>
    <dbReference type="NCBI Taxonomy" id="563176"/>
    <lineage>
        <taxon>Bacteria</taxon>
        <taxon>Pseudomonadati</taxon>
        <taxon>Bacteroidota</taxon>
        <taxon>Cytophagia</taxon>
        <taxon>Cytophagales</taxon>
        <taxon>Cytophagaceae</taxon>
        <taxon>Siphonobacter</taxon>
    </lineage>
</organism>
<reference evidence="1 2" key="1">
    <citation type="submission" date="2016-10" db="EMBL/GenBank/DDBJ databases">
        <authorList>
            <person name="de Groot N.N."/>
        </authorList>
    </citation>
    <scope>NUCLEOTIDE SEQUENCE [LARGE SCALE GENOMIC DNA]</scope>
    <source>
        <strain evidence="1 2">DSM 21668</strain>
    </source>
</reference>
<keyword evidence="2" id="KW-1185">Reference proteome</keyword>
<gene>
    <name evidence="1" type="ORF">SAMN04488090_3465</name>
</gene>
<name>A0A1G9T9D2_9BACT</name>
<evidence type="ECO:0008006" key="3">
    <source>
        <dbReference type="Google" id="ProtNLM"/>
    </source>
</evidence>
<dbReference type="EMBL" id="FNGS01000006">
    <property type="protein sequence ID" value="SDM44202.1"/>
    <property type="molecule type" value="Genomic_DNA"/>
</dbReference>
<accession>A0A1G9T9D2</accession>
<dbReference type="STRING" id="563176.SAMN04488090_3465"/>
<sequence length="72" mass="8250">MRKLTDVKTKADLCSYYGVLDWRTLEKQIRPIADKVGLKKGKVFFTPDQVRAIISHLGKPLNPDELYDNTSI</sequence>
<dbReference type="Proteomes" id="UP000198901">
    <property type="component" value="Unassembled WGS sequence"/>
</dbReference>